<protein>
    <recommendedName>
        <fullName evidence="3">Tc1-like transposase DDE domain-containing protein</fullName>
    </recommendedName>
</protein>
<evidence type="ECO:0008006" key="3">
    <source>
        <dbReference type="Google" id="ProtNLM"/>
    </source>
</evidence>
<accession>A0A177AU02</accession>
<sequence>MTFDQSINLVLQYLGRRGMVVNAFFRVSHLERAKFMLTTRDNSNTSTQTSLVDHDVLFSDEANFFVNDEIYKQNFRYYSRENPHWMDPTKEHSYPKVLVWCGLWRSHVLGSLFFNKTVTGEVYLKMLQNDLMPQMERIGEGKLL</sequence>
<gene>
    <name evidence="1" type="ORF">A3Q56_06982</name>
</gene>
<dbReference type="EMBL" id="LWCA01001351">
    <property type="protein sequence ID" value="OAF65310.1"/>
    <property type="molecule type" value="Genomic_DNA"/>
</dbReference>
<dbReference type="PANTHER" id="PTHR47326:SF1">
    <property type="entry name" value="HTH PSQ-TYPE DOMAIN-CONTAINING PROTEIN"/>
    <property type="match status" value="1"/>
</dbReference>
<dbReference type="PANTHER" id="PTHR47326">
    <property type="entry name" value="TRANSPOSABLE ELEMENT TC3 TRANSPOSASE-LIKE PROTEIN"/>
    <property type="match status" value="1"/>
</dbReference>
<evidence type="ECO:0000313" key="1">
    <source>
        <dbReference type="EMBL" id="OAF65310.1"/>
    </source>
</evidence>
<proteinExistence type="predicted"/>
<keyword evidence="2" id="KW-1185">Reference proteome</keyword>
<dbReference type="OrthoDB" id="8195099at2759"/>
<dbReference type="InterPro" id="IPR036397">
    <property type="entry name" value="RNaseH_sf"/>
</dbReference>
<dbReference type="Gene3D" id="3.30.420.10">
    <property type="entry name" value="Ribonuclease H-like superfamily/Ribonuclease H"/>
    <property type="match status" value="1"/>
</dbReference>
<dbReference type="Proteomes" id="UP000078046">
    <property type="component" value="Unassembled WGS sequence"/>
</dbReference>
<comment type="caution">
    <text evidence="1">The sequence shown here is derived from an EMBL/GenBank/DDBJ whole genome shotgun (WGS) entry which is preliminary data.</text>
</comment>
<name>A0A177AU02_9BILA</name>
<dbReference type="GO" id="GO:0003676">
    <property type="term" value="F:nucleic acid binding"/>
    <property type="evidence" value="ECO:0007669"/>
    <property type="project" value="InterPro"/>
</dbReference>
<evidence type="ECO:0000313" key="2">
    <source>
        <dbReference type="Proteomes" id="UP000078046"/>
    </source>
</evidence>
<dbReference type="AlphaFoldDB" id="A0A177AU02"/>
<organism evidence="1 2">
    <name type="scientific">Intoshia linei</name>
    <dbReference type="NCBI Taxonomy" id="1819745"/>
    <lineage>
        <taxon>Eukaryota</taxon>
        <taxon>Metazoa</taxon>
        <taxon>Spiralia</taxon>
        <taxon>Lophotrochozoa</taxon>
        <taxon>Mesozoa</taxon>
        <taxon>Orthonectida</taxon>
        <taxon>Rhopaluridae</taxon>
        <taxon>Intoshia</taxon>
    </lineage>
</organism>
<reference evidence="1 2" key="1">
    <citation type="submission" date="2016-04" db="EMBL/GenBank/DDBJ databases">
        <title>The genome of Intoshia linei affirms orthonectids as highly simplified spiralians.</title>
        <authorList>
            <person name="Mikhailov K.V."/>
            <person name="Slusarev G.S."/>
            <person name="Nikitin M.A."/>
            <person name="Logacheva M.D."/>
            <person name="Penin A."/>
            <person name="Aleoshin V."/>
            <person name="Panchin Y.V."/>
        </authorList>
    </citation>
    <scope>NUCLEOTIDE SEQUENCE [LARGE SCALE GENOMIC DNA]</scope>
    <source>
        <strain evidence="1">Intl2013</strain>
        <tissue evidence="1">Whole animal</tissue>
    </source>
</reference>